<proteinExistence type="predicted"/>
<evidence type="ECO:0000259" key="1">
    <source>
        <dbReference type="Pfam" id="PF01965"/>
    </source>
</evidence>
<evidence type="ECO:0000313" key="3">
    <source>
        <dbReference type="Proteomes" id="UP000243778"/>
    </source>
</evidence>
<dbReference type="OrthoDB" id="9803764at2"/>
<dbReference type="AlphaFoldDB" id="A0A1H3AH38"/>
<dbReference type="InterPro" id="IPR002818">
    <property type="entry name" value="DJ-1/PfpI"/>
</dbReference>
<keyword evidence="3" id="KW-1185">Reference proteome</keyword>
<sequence>MHNSHESLAQTVTGRPLEVGILLFPGVEVLDFAGPFEVFSVASRVAARDGLLGHPAFRVTTVAATPEPVAARHGLHVVPGAAFGEHPALDLLIVPGGVVSQPLEDAATLGWIGENAGRAAITASVCTGAFLLAKLGLLDGLTATTHWEDLDDLRASFPALEVIGSVPFVDHGKLLTSAGISAGIGMSLHLVGRVLGLAAAKATARQMQYDWDADARS</sequence>
<dbReference type="RefSeq" id="WP_090228975.1">
    <property type="nucleotide sequence ID" value="NZ_FNNU01000003.1"/>
</dbReference>
<dbReference type="Pfam" id="PF01965">
    <property type="entry name" value="DJ-1_PfpI"/>
    <property type="match status" value="1"/>
</dbReference>
<dbReference type="STRING" id="1007099.SAMN05216287_2693"/>
<dbReference type="Gene3D" id="3.40.50.880">
    <property type="match status" value="1"/>
</dbReference>
<name>A0A1H3AH38_9PSED</name>
<protein>
    <submittedName>
        <fullName evidence="2">DJ-1/PfpI family protein</fullName>
    </submittedName>
</protein>
<dbReference type="SUPFAM" id="SSF52317">
    <property type="entry name" value="Class I glutamine amidotransferase-like"/>
    <property type="match status" value="1"/>
</dbReference>
<evidence type="ECO:0000313" key="2">
    <source>
        <dbReference type="EMBL" id="SDX28484.1"/>
    </source>
</evidence>
<dbReference type="CDD" id="cd03139">
    <property type="entry name" value="GATase1_PfpI_2"/>
    <property type="match status" value="1"/>
</dbReference>
<accession>A0A1H3AH38</accession>
<organism evidence="2 3">
    <name type="scientific">Pseudomonas kuykendallii</name>
    <dbReference type="NCBI Taxonomy" id="1007099"/>
    <lineage>
        <taxon>Bacteria</taxon>
        <taxon>Pseudomonadati</taxon>
        <taxon>Pseudomonadota</taxon>
        <taxon>Gammaproteobacteria</taxon>
        <taxon>Pseudomonadales</taxon>
        <taxon>Pseudomonadaceae</taxon>
        <taxon>Pseudomonas</taxon>
    </lineage>
</organism>
<gene>
    <name evidence="2" type="ORF">SAMN05216287_2693</name>
</gene>
<dbReference type="InterPro" id="IPR029062">
    <property type="entry name" value="Class_I_gatase-like"/>
</dbReference>
<dbReference type="GO" id="GO:0006355">
    <property type="term" value="P:regulation of DNA-templated transcription"/>
    <property type="evidence" value="ECO:0007669"/>
    <property type="project" value="TreeGrafter"/>
</dbReference>
<feature type="domain" description="DJ-1/PfpI" evidence="1">
    <location>
        <begin position="19"/>
        <end position="191"/>
    </location>
</feature>
<dbReference type="Proteomes" id="UP000243778">
    <property type="component" value="Unassembled WGS sequence"/>
</dbReference>
<dbReference type="EMBL" id="FNNU01000003">
    <property type="protein sequence ID" value="SDX28484.1"/>
    <property type="molecule type" value="Genomic_DNA"/>
</dbReference>
<dbReference type="PANTHER" id="PTHR43130">
    <property type="entry name" value="ARAC-FAMILY TRANSCRIPTIONAL REGULATOR"/>
    <property type="match status" value="1"/>
</dbReference>
<dbReference type="PANTHER" id="PTHR43130:SF14">
    <property type="entry name" value="DJ-1_PFPI DOMAIN-CONTAINING PROTEIN"/>
    <property type="match status" value="1"/>
</dbReference>
<reference evidence="3" key="1">
    <citation type="submission" date="2016-10" db="EMBL/GenBank/DDBJ databases">
        <authorList>
            <person name="Varghese N."/>
            <person name="Submissions S."/>
        </authorList>
    </citation>
    <scope>NUCLEOTIDE SEQUENCE [LARGE SCALE GENOMIC DNA]</scope>
    <source>
        <strain evidence="3">NRRL B-59562</strain>
    </source>
</reference>
<dbReference type="InterPro" id="IPR052158">
    <property type="entry name" value="INH-QAR"/>
</dbReference>